<sequence>MARKKRAGRRGAAKSKKSTRPASPIPLPEEPEEPAYSGPDYFTQLPVELLMTIAKYGHMDAIRRIEHPVPNIAESSYVKPVFSLAAVSQRLRSIVVREPSFWSYIRIDASTTEDEVVIACLERSKGHPLTILWIGERDTAGGPESSILDIIVQHSQRWISFAIVAPTATYLRLMFMDGPFGCVEAPMLRKLYVANTDGDEEYFGVDLFDFPSIQHVQIYQYPFGAIGTTMTTLTRLEANSPDGGHFGFEELCSIAKDFTRLEYLSLSNGVEFDSYREYGWTKEQCDGLITWASLRELVIETDDEIWRYLKLFRAPRLQKFVAVGPGSRDFQASGADTSRILANMPSVKEVCLLNPYIGEDSARQLTALFPKITHLSLCHQKDSGIKPSFGPLFHPGGLSDIWTWPNLESITLGEFQGEAVVQSIIDCLQCRDDGGRGVSKIFIPRDQPDMARELWAVRADVRVADHIPTYSDYNLQPRGQRRRGS</sequence>
<keyword evidence="2" id="KW-1185">Reference proteome</keyword>
<proteinExistence type="predicted"/>
<name>A0ACD3B4Z6_9AGAR</name>
<gene>
    <name evidence="1" type="ORF">BDN72DRAFT_294399</name>
</gene>
<evidence type="ECO:0000313" key="2">
    <source>
        <dbReference type="Proteomes" id="UP000308600"/>
    </source>
</evidence>
<organism evidence="1 2">
    <name type="scientific">Pluteus cervinus</name>
    <dbReference type="NCBI Taxonomy" id="181527"/>
    <lineage>
        <taxon>Eukaryota</taxon>
        <taxon>Fungi</taxon>
        <taxon>Dikarya</taxon>
        <taxon>Basidiomycota</taxon>
        <taxon>Agaricomycotina</taxon>
        <taxon>Agaricomycetes</taxon>
        <taxon>Agaricomycetidae</taxon>
        <taxon>Agaricales</taxon>
        <taxon>Pluteineae</taxon>
        <taxon>Pluteaceae</taxon>
        <taxon>Pluteus</taxon>
    </lineage>
</organism>
<evidence type="ECO:0000313" key="1">
    <source>
        <dbReference type="EMBL" id="TFK72724.1"/>
    </source>
</evidence>
<accession>A0ACD3B4Z6</accession>
<reference evidence="1 2" key="1">
    <citation type="journal article" date="2019" name="Nat. Ecol. Evol.">
        <title>Megaphylogeny resolves global patterns of mushroom evolution.</title>
        <authorList>
            <person name="Varga T."/>
            <person name="Krizsan K."/>
            <person name="Foldi C."/>
            <person name="Dima B."/>
            <person name="Sanchez-Garcia M."/>
            <person name="Sanchez-Ramirez S."/>
            <person name="Szollosi G.J."/>
            <person name="Szarkandi J.G."/>
            <person name="Papp V."/>
            <person name="Albert L."/>
            <person name="Andreopoulos W."/>
            <person name="Angelini C."/>
            <person name="Antonin V."/>
            <person name="Barry K.W."/>
            <person name="Bougher N.L."/>
            <person name="Buchanan P."/>
            <person name="Buyck B."/>
            <person name="Bense V."/>
            <person name="Catcheside P."/>
            <person name="Chovatia M."/>
            <person name="Cooper J."/>
            <person name="Damon W."/>
            <person name="Desjardin D."/>
            <person name="Finy P."/>
            <person name="Geml J."/>
            <person name="Haridas S."/>
            <person name="Hughes K."/>
            <person name="Justo A."/>
            <person name="Karasinski D."/>
            <person name="Kautmanova I."/>
            <person name="Kiss B."/>
            <person name="Kocsube S."/>
            <person name="Kotiranta H."/>
            <person name="LaButti K.M."/>
            <person name="Lechner B.E."/>
            <person name="Liimatainen K."/>
            <person name="Lipzen A."/>
            <person name="Lukacs Z."/>
            <person name="Mihaltcheva S."/>
            <person name="Morgado L.N."/>
            <person name="Niskanen T."/>
            <person name="Noordeloos M.E."/>
            <person name="Ohm R.A."/>
            <person name="Ortiz-Santana B."/>
            <person name="Ovrebo C."/>
            <person name="Racz N."/>
            <person name="Riley R."/>
            <person name="Savchenko A."/>
            <person name="Shiryaev A."/>
            <person name="Soop K."/>
            <person name="Spirin V."/>
            <person name="Szebenyi C."/>
            <person name="Tomsovsky M."/>
            <person name="Tulloss R.E."/>
            <person name="Uehling J."/>
            <person name="Grigoriev I.V."/>
            <person name="Vagvolgyi C."/>
            <person name="Papp T."/>
            <person name="Martin F.M."/>
            <person name="Miettinen O."/>
            <person name="Hibbett D.S."/>
            <person name="Nagy L.G."/>
        </authorList>
    </citation>
    <scope>NUCLEOTIDE SEQUENCE [LARGE SCALE GENOMIC DNA]</scope>
    <source>
        <strain evidence="1 2">NL-1719</strain>
    </source>
</reference>
<dbReference type="Proteomes" id="UP000308600">
    <property type="component" value="Unassembled WGS sequence"/>
</dbReference>
<protein>
    <submittedName>
        <fullName evidence="1">Uncharacterized protein</fullName>
    </submittedName>
</protein>
<dbReference type="EMBL" id="ML208282">
    <property type="protein sequence ID" value="TFK72724.1"/>
    <property type="molecule type" value="Genomic_DNA"/>
</dbReference>